<organism evidence="2 3">
    <name type="scientific">Purpureocillium takamizusanense</name>
    <dbReference type="NCBI Taxonomy" id="2060973"/>
    <lineage>
        <taxon>Eukaryota</taxon>
        <taxon>Fungi</taxon>
        <taxon>Dikarya</taxon>
        <taxon>Ascomycota</taxon>
        <taxon>Pezizomycotina</taxon>
        <taxon>Sordariomycetes</taxon>
        <taxon>Hypocreomycetidae</taxon>
        <taxon>Hypocreales</taxon>
        <taxon>Ophiocordycipitaceae</taxon>
        <taxon>Purpureocillium</taxon>
    </lineage>
</organism>
<dbReference type="RefSeq" id="XP_047840177.1">
    <property type="nucleotide sequence ID" value="XM_047984203.1"/>
</dbReference>
<feature type="coiled-coil region" evidence="1">
    <location>
        <begin position="37"/>
        <end position="71"/>
    </location>
</feature>
<gene>
    <name evidence="2" type="ORF">JDV02_003110</name>
</gene>
<accession>A0A9Q8QD37</accession>
<sequence length="162" mass="18553">MDTDAALASLLTEYEIGVKQRQDTRTYEDKGLEKDRRRTLKCIDEEAAEELLQLEEERDGLLNRVTDFEKELLALYQDLADREKQCSDSREATKARKGKETELYEIKQMQLLQERAAEDDVHRSALLQGIQPSTVGNNDRGLIIVGAERGRTMKRSAGPVRR</sequence>
<dbReference type="GeneID" id="72065070"/>
<name>A0A9Q8QD37_9HYPO</name>
<evidence type="ECO:0000313" key="2">
    <source>
        <dbReference type="EMBL" id="UNI16696.1"/>
    </source>
</evidence>
<reference evidence="2" key="1">
    <citation type="submission" date="2021-11" db="EMBL/GenBank/DDBJ databases">
        <title>Purpureocillium_takamizusanense_genome.</title>
        <authorList>
            <person name="Nguyen N.-H."/>
        </authorList>
    </citation>
    <scope>NUCLEOTIDE SEQUENCE</scope>
    <source>
        <strain evidence="2">PT3</strain>
    </source>
</reference>
<keyword evidence="3" id="KW-1185">Reference proteome</keyword>
<protein>
    <submittedName>
        <fullName evidence="2">Uncharacterized protein</fullName>
    </submittedName>
</protein>
<dbReference type="KEGG" id="ptkz:JDV02_003110"/>
<dbReference type="AlphaFoldDB" id="A0A9Q8QD37"/>
<evidence type="ECO:0000256" key="1">
    <source>
        <dbReference type="SAM" id="Coils"/>
    </source>
</evidence>
<dbReference type="Proteomes" id="UP000829364">
    <property type="component" value="Chromosome 2"/>
</dbReference>
<dbReference type="EMBL" id="CP086355">
    <property type="protein sequence ID" value="UNI16696.1"/>
    <property type="molecule type" value="Genomic_DNA"/>
</dbReference>
<proteinExistence type="predicted"/>
<keyword evidence="1" id="KW-0175">Coiled coil</keyword>
<evidence type="ECO:0000313" key="3">
    <source>
        <dbReference type="Proteomes" id="UP000829364"/>
    </source>
</evidence>